<dbReference type="STRING" id="6336.A0A0V0S2I1"/>
<accession>A0A0V0S2I1</accession>
<organism evidence="6 7">
    <name type="scientific">Trichinella nelsoni</name>
    <dbReference type="NCBI Taxonomy" id="6336"/>
    <lineage>
        <taxon>Eukaryota</taxon>
        <taxon>Metazoa</taxon>
        <taxon>Ecdysozoa</taxon>
        <taxon>Nematoda</taxon>
        <taxon>Enoplea</taxon>
        <taxon>Dorylaimia</taxon>
        <taxon>Trichinellida</taxon>
        <taxon>Trichinellidae</taxon>
        <taxon>Trichinella</taxon>
    </lineage>
</organism>
<keyword evidence="4" id="KW-0732">Signal</keyword>
<dbReference type="PANTHER" id="PTHR43272">
    <property type="entry name" value="LONG-CHAIN-FATTY-ACID--COA LIGASE"/>
    <property type="match status" value="1"/>
</dbReference>
<evidence type="ECO:0000259" key="5">
    <source>
        <dbReference type="PROSITE" id="PS50278"/>
    </source>
</evidence>
<dbReference type="InterPro" id="IPR000873">
    <property type="entry name" value="AMP-dep_synth/lig_dom"/>
</dbReference>
<dbReference type="InterPro" id="IPR020845">
    <property type="entry name" value="AMP-binding_CS"/>
</dbReference>
<dbReference type="GO" id="GO:0008083">
    <property type="term" value="F:growth factor activity"/>
    <property type="evidence" value="ECO:0007669"/>
    <property type="project" value="InterPro"/>
</dbReference>
<comment type="caution">
    <text evidence="6">The sequence shown here is derived from an EMBL/GenBank/DDBJ whole genome shotgun (WGS) entry which is preliminary data.</text>
</comment>
<protein>
    <recommendedName>
        <fullName evidence="3">long-chain-fatty-acid--CoA ligase</fullName>
        <ecNumber evidence="3">6.2.1.3</ecNumber>
    </recommendedName>
</protein>
<dbReference type="EMBL" id="JYDL01000043">
    <property type="protein sequence ID" value="KRX20958.1"/>
    <property type="molecule type" value="Genomic_DNA"/>
</dbReference>
<dbReference type="InterPro" id="IPR029034">
    <property type="entry name" value="Cystine-knot_cytokine"/>
</dbReference>
<evidence type="ECO:0000256" key="4">
    <source>
        <dbReference type="SAM" id="SignalP"/>
    </source>
</evidence>
<dbReference type="SUPFAM" id="SSF57501">
    <property type="entry name" value="Cystine-knot cytokines"/>
    <property type="match status" value="1"/>
</dbReference>
<keyword evidence="2" id="KW-0276">Fatty acid metabolism</keyword>
<evidence type="ECO:0000256" key="2">
    <source>
        <dbReference type="ARBA" id="ARBA00022832"/>
    </source>
</evidence>
<keyword evidence="2" id="KW-0443">Lipid metabolism</keyword>
<dbReference type="GO" id="GO:0016020">
    <property type="term" value="C:membrane"/>
    <property type="evidence" value="ECO:0007669"/>
    <property type="project" value="InterPro"/>
</dbReference>
<feature type="signal peptide" evidence="4">
    <location>
        <begin position="1"/>
        <end position="24"/>
    </location>
</feature>
<gene>
    <name evidence="6" type="primary">Acsl5</name>
    <name evidence="6" type="ORF">T07_14343</name>
</gene>
<dbReference type="SUPFAM" id="SSF56801">
    <property type="entry name" value="Acetyl-CoA synthetase-like"/>
    <property type="match status" value="1"/>
</dbReference>
<dbReference type="GO" id="GO:0004467">
    <property type="term" value="F:long-chain fatty acid-CoA ligase activity"/>
    <property type="evidence" value="ECO:0007669"/>
    <property type="project" value="UniProtKB-EC"/>
</dbReference>
<dbReference type="AlphaFoldDB" id="A0A0V0S2I1"/>
<proteinExistence type="predicted"/>
<dbReference type="Proteomes" id="UP000054630">
    <property type="component" value="Unassembled WGS sequence"/>
</dbReference>
<reference evidence="6 7" key="1">
    <citation type="submission" date="2015-01" db="EMBL/GenBank/DDBJ databases">
        <title>Evolution of Trichinella species and genotypes.</title>
        <authorList>
            <person name="Korhonen P.K."/>
            <person name="Edoardo P."/>
            <person name="Giuseppe L.R."/>
            <person name="Gasser R.B."/>
        </authorList>
    </citation>
    <scope>NUCLEOTIDE SEQUENCE [LARGE SCALE GENOMIC DNA]</scope>
    <source>
        <strain evidence="6">ISS37</strain>
    </source>
</reference>
<evidence type="ECO:0000256" key="3">
    <source>
        <dbReference type="ARBA" id="ARBA00026121"/>
    </source>
</evidence>
<dbReference type="Pfam" id="PF00501">
    <property type="entry name" value="AMP-binding"/>
    <property type="match status" value="1"/>
</dbReference>
<dbReference type="PROSITE" id="PS50278">
    <property type="entry name" value="PDGF_2"/>
    <property type="match status" value="1"/>
</dbReference>
<dbReference type="EC" id="6.2.1.3" evidence="3"/>
<feature type="domain" description="Platelet-derived growth factor (PDGF) family profile" evidence="5">
    <location>
        <begin position="109"/>
        <end position="214"/>
    </location>
</feature>
<evidence type="ECO:0000256" key="1">
    <source>
        <dbReference type="ARBA" id="ARBA00022598"/>
    </source>
</evidence>
<dbReference type="InterPro" id="IPR042099">
    <property type="entry name" value="ANL_N_sf"/>
</dbReference>
<dbReference type="Gene3D" id="2.10.90.10">
    <property type="entry name" value="Cystine-knot cytokines"/>
    <property type="match status" value="1"/>
</dbReference>
<dbReference type="Pfam" id="PF00341">
    <property type="entry name" value="PDGF"/>
    <property type="match status" value="1"/>
</dbReference>
<sequence length="1040" mass="118535">MQRAAKRCFFLIIYFCSVILPSNSEVYKNVDEVKQMLRNVKTYNEFLSRFHVLGLKNGTSSISTNWTEKIWSPRVGTIFTSVTPSLNSFRLTETKATDNDENLSPVVGDVGEVIHEPVQSRDSCKVVTLCVPIPLQKQPTVYYFPECIDLPQCLGGCCDNFHRCQPVTTEPVRVKVRSWLYLGLDEGKPIFQLWQEFFVRLERHTSCDCNGCQNTPKCKENQNLVDCECRCVNEQDSQLCNNENQRWSEENCFCECINENCPDGKLSLKKKYLKSQLLLFRCDKNPFTEELKSTRWHSFSQKRIGIRSRKKHPVTMEKYLNNTIFVRVLQQTTLTVAQKYMSYENSLWPVVIVSTLVAYWIYRTVWIRGKLKSKYSRKCQSIVLPGPERIHRSIIKGTYPDASVKTMLDIFVRGMKISNNGPCVGYRPVNSAGVGDYKWLKYEEVLEKAKLLASNLLNFKATDPEHNSIVGIYGINCPEWVVSSLAVTLASSTIVPLYETFGNEAITQAILETKMSCVICDQLEKIQVLLRAKGRGAKALKHVILFDRDGIFRPEQMEKIAKQHNLQLHSLQQLTDLARSGGGGGGDNFKLPNLDNDLYMIAYTSGSTGSPKGTLITHASMVNSVHNIFTFLQSQNDEILKKQHRLISYLPMAHVYEQLNQALCFYIGAAVGFYSGDVQQLLDDIQTLQPNWLPTVPRLLNRFHDSILANVRNHLCKWMLFRLAIAWKRFQFHFGVINSHHSRSYGFWDWVIFDQIKKKMLGGEVEICVSGSAPITAEVLTTCRAMFGCVIIESYGQTETVGPVAATLIDETEAGHVGALVPNTEVKLVDVEELNYYAQDDRGEICVRSNTLTSGYFRDAEQTEALIDENGWLHTGDIGQWLPNGALKIIDRRKHIFKLSQGEFVAPEKIENVYQRCRAVGQIFVHGDSRQSYLVAVVVPQKEALLGWAVKKNIIQQRQPTDRWFDLLCKSQAVKQYILEEMKHCAQLHGLNSLEQVKKIHLSNEMFTTENGLLTPTMKNQRNSLKQAYRNIIEQLYASD</sequence>
<evidence type="ECO:0000313" key="7">
    <source>
        <dbReference type="Proteomes" id="UP000054630"/>
    </source>
</evidence>
<name>A0A0V0S2I1_9BILA</name>
<evidence type="ECO:0000313" key="6">
    <source>
        <dbReference type="EMBL" id="KRX20958.1"/>
    </source>
</evidence>
<dbReference type="GO" id="GO:0005783">
    <property type="term" value="C:endoplasmic reticulum"/>
    <property type="evidence" value="ECO:0007669"/>
    <property type="project" value="TreeGrafter"/>
</dbReference>
<feature type="chain" id="PRO_5006868448" description="long-chain-fatty-acid--CoA ligase" evidence="4">
    <location>
        <begin position="25"/>
        <end position="1040"/>
    </location>
</feature>
<dbReference type="OrthoDB" id="1700726at2759"/>
<dbReference type="InterPro" id="IPR000072">
    <property type="entry name" value="PDGF/VEGF_dom"/>
</dbReference>
<dbReference type="Gene3D" id="3.40.50.12780">
    <property type="entry name" value="N-terminal domain of ligase-like"/>
    <property type="match status" value="1"/>
</dbReference>
<keyword evidence="7" id="KW-1185">Reference proteome</keyword>
<dbReference type="PANTHER" id="PTHR43272:SF107">
    <property type="entry name" value="LONG-CHAIN-FATTY-ACID--COA LIGASE 5"/>
    <property type="match status" value="1"/>
</dbReference>
<keyword evidence="1 6" id="KW-0436">Ligase</keyword>
<dbReference type="PROSITE" id="PS00455">
    <property type="entry name" value="AMP_BINDING"/>
    <property type="match status" value="1"/>
</dbReference>